<protein>
    <submittedName>
        <fullName evidence="1">Uncharacterized protein</fullName>
    </submittedName>
</protein>
<name>A0AC62A429_9BACI</name>
<keyword evidence="2" id="KW-1185">Reference proteome</keyword>
<sequence length="91" mass="10037">MESDIELNIKKNTATLSKANDTVKLDAKGETENSALSNGKIGWVKYRLAKAMKAAKPRARDACQNDFDFSSITKIILCIGFYGLIVLSPQR</sequence>
<reference evidence="1 2" key="1">
    <citation type="journal article" date="2017" name="Genome Announc.">
        <title>Draft Genome Sequences of Four Alkaliphilic Bacteria Belonging to the Anaerobacillus Genus.</title>
        <authorList>
            <person name="Bassil N.M."/>
            <person name="Lloyd J.R."/>
        </authorList>
    </citation>
    <scope>NUCLEOTIDE SEQUENCE [LARGE SCALE GENOMIC DNA]</scope>
    <source>
        <strain evidence="1 2">NB2006</strain>
    </source>
</reference>
<accession>A0AC62A429</accession>
<organism evidence="1 2">
    <name type="scientific">Anaerobacillus isosaccharinicus</name>
    <dbReference type="NCBI Taxonomy" id="1532552"/>
    <lineage>
        <taxon>Bacteria</taxon>
        <taxon>Bacillati</taxon>
        <taxon>Bacillota</taxon>
        <taxon>Bacilli</taxon>
        <taxon>Bacillales</taxon>
        <taxon>Bacillaceae</taxon>
        <taxon>Anaerobacillus</taxon>
    </lineage>
</organism>
<evidence type="ECO:0000313" key="2">
    <source>
        <dbReference type="Proteomes" id="UP000180175"/>
    </source>
</evidence>
<evidence type="ECO:0000313" key="1">
    <source>
        <dbReference type="EMBL" id="XRP48417.1"/>
    </source>
</evidence>
<reference evidence="1 2" key="2">
    <citation type="journal article" date="2019" name="Int. J. Syst. Evol. Microbiol.">
        <title>Anaerobacillus isosaccharinicus sp. nov., an alkaliphilic bacterium which degrades isosaccharinic acid.</title>
        <authorList>
            <person name="Bassil N.M."/>
            <person name="Lloyd J.R."/>
        </authorList>
    </citation>
    <scope>NUCLEOTIDE SEQUENCE [LARGE SCALE GENOMIC DNA]</scope>
    <source>
        <strain evidence="1 2">NB2006</strain>
    </source>
</reference>
<proteinExistence type="predicted"/>
<dbReference type="EMBL" id="CP063356">
    <property type="protein sequence ID" value="XRP48417.1"/>
    <property type="molecule type" value="Genomic_DNA"/>
</dbReference>
<dbReference type="Proteomes" id="UP000180175">
    <property type="component" value="Chromosome"/>
</dbReference>
<gene>
    <name evidence="1" type="ORF">AWH56_26515</name>
</gene>